<dbReference type="OrthoDB" id="439046at2759"/>
<dbReference type="InParanoid" id="A0A194X7R1"/>
<dbReference type="EMBL" id="KQ947417">
    <property type="protein sequence ID" value="KUJ15847.1"/>
    <property type="molecule type" value="Genomic_DNA"/>
</dbReference>
<dbReference type="PROSITE" id="PS51459">
    <property type="entry name" value="FIDO"/>
    <property type="match status" value="1"/>
</dbReference>
<dbReference type="RefSeq" id="XP_018070202.1">
    <property type="nucleotide sequence ID" value="XM_018222651.1"/>
</dbReference>
<dbReference type="Gene3D" id="1.10.3290.10">
    <property type="entry name" value="Fido-like domain"/>
    <property type="match status" value="1"/>
</dbReference>
<organism evidence="2 3">
    <name type="scientific">Mollisia scopiformis</name>
    <name type="common">Conifer needle endophyte fungus</name>
    <name type="synonym">Phialocephala scopiformis</name>
    <dbReference type="NCBI Taxonomy" id="149040"/>
    <lineage>
        <taxon>Eukaryota</taxon>
        <taxon>Fungi</taxon>
        <taxon>Dikarya</taxon>
        <taxon>Ascomycota</taxon>
        <taxon>Pezizomycotina</taxon>
        <taxon>Leotiomycetes</taxon>
        <taxon>Helotiales</taxon>
        <taxon>Mollisiaceae</taxon>
        <taxon>Mollisia</taxon>
    </lineage>
</organism>
<feature type="domain" description="Fido" evidence="1">
    <location>
        <begin position="165"/>
        <end position="264"/>
    </location>
</feature>
<dbReference type="AlphaFoldDB" id="A0A194X7R1"/>
<dbReference type="GeneID" id="28832377"/>
<dbReference type="InterPro" id="IPR040198">
    <property type="entry name" value="Fido_containing"/>
</dbReference>
<dbReference type="InterPro" id="IPR036597">
    <property type="entry name" value="Fido-like_dom_sf"/>
</dbReference>
<dbReference type="SUPFAM" id="SSF140931">
    <property type="entry name" value="Fic-like"/>
    <property type="match status" value="1"/>
</dbReference>
<gene>
    <name evidence="2" type="ORF">LY89DRAFT_783105</name>
</gene>
<evidence type="ECO:0000313" key="2">
    <source>
        <dbReference type="EMBL" id="KUJ15847.1"/>
    </source>
</evidence>
<dbReference type="PANTHER" id="PTHR13504">
    <property type="entry name" value="FIDO DOMAIN-CONTAINING PROTEIN DDB_G0283145"/>
    <property type="match status" value="1"/>
</dbReference>
<dbReference type="Pfam" id="PF02661">
    <property type="entry name" value="Fic"/>
    <property type="match status" value="1"/>
</dbReference>
<dbReference type="Proteomes" id="UP000070700">
    <property type="component" value="Unassembled WGS sequence"/>
</dbReference>
<name>A0A194X7R1_MOLSC</name>
<dbReference type="STRING" id="149040.A0A194X7R1"/>
<keyword evidence="3" id="KW-1185">Reference proteome</keyword>
<proteinExistence type="predicted"/>
<evidence type="ECO:0000313" key="3">
    <source>
        <dbReference type="Proteomes" id="UP000070700"/>
    </source>
</evidence>
<dbReference type="InterPro" id="IPR003812">
    <property type="entry name" value="Fido"/>
</dbReference>
<reference evidence="2 3" key="1">
    <citation type="submission" date="2015-10" db="EMBL/GenBank/DDBJ databases">
        <title>Full genome of DAOMC 229536 Phialocephala scopiformis, a fungal endophyte of spruce producing the potent anti-insectan compound rugulosin.</title>
        <authorList>
            <consortium name="DOE Joint Genome Institute"/>
            <person name="Walker A.K."/>
            <person name="Frasz S.L."/>
            <person name="Seifert K.A."/>
            <person name="Miller J.D."/>
            <person name="Mondo S.J."/>
            <person name="Labutti K."/>
            <person name="Lipzen A."/>
            <person name="Dockter R."/>
            <person name="Kennedy M."/>
            <person name="Grigoriev I.V."/>
            <person name="Spatafora J.W."/>
        </authorList>
    </citation>
    <scope>NUCLEOTIDE SEQUENCE [LARGE SCALE GENOMIC DNA]</scope>
    <source>
        <strain evidence="2 3">CBS 120377</strain>
    </source>
</reference>
<dbReference type="PANTHER" id="PTHR13504:SF38">
    <property type="entry name" value="FIDO DOMAIN-CONTAINING PROTEIN"/>
    <property type="match status" value="1"/>
</dbReference>
<dbReference type="KEGG" id="psco:LY89DRAFT_783105"/>
<evidence type="ECO:0000259" key="1">
    <source>
        <dbReference type="PROSITE" id="PS51459"/>
    </source>
</evidence>
<sequence length="264" mass="29699">MDLLTALRTTIQRKYQAKPTLGLKMDQPSYDYNRFTPDPDDVLQDSIKYLSDLQPLLANLNDTSYEAYLLESMAQMIYTSNLLENAGSSHPLTLGLGQFIFASSPIEDSSFPIHSTDYSAFRSYLLSKSRKADHEAILRSRKQIIQHALAMKYIVQHMIISNENLSEDLLKETHKILTFQIDADNDERDKSETYSGIYRTSNVGHTFVSFLPPSEIAGAITLAISSFTHDLATAEQSGTLDIYAFATKIHHTILNIHPFLDGNS</sequence>
<accession>A0A194X7R1</accession>
<protein>
    <recommendedName>
        <fullName evidence="1">Fido domain-containing protein</fullName>
    </recommendedName>
</protein>